<keyword evidence="6" id="KW-0325">Glycoprotein</keyword>
<dbReference type="PANTHER" id="PTHR48071:SF15">
    <property type="entry name" value="SRCR DOMAIN-CONTAINING PROTEIN"/>
    <property type="match status" value="1"/>
</dbReference>
<dbReference type="GO" id="GO:0004252">
    <property type="term" value="F:serine-type endopeptidase activity"/>
    <property type="evidence" value="ECO:0007669"/>
    <property type="project" value="TreeGrafter"/>
</dbReference>
<dbReference type="Gene3D" id="3.10.250.10">
    <property type="entry name" value="SRCR-like domain"/>
    <property type="match status" value="1"/>
</dbReference>
<proteinExistence type="predicted"/>
<dbReference type="GO" id="GO:0005615">
    <property type="term" value="C:extracellular space"/>
    <property type="evidence" value="ECO:0007669"/>
    <property type="project" value="TreeGrafter"/>
</dbReference>
<comment type="subcellular location">
    <subcellularLocation>
        <location evidence="1">Secreted</location>
    </subcellularLocation>
</comment>
<dbReference type="PANTHER" id="PTHR48071">
    <property type="entry name" value="SRCR DOMAIN-CONTAINING PROTEIN"/>
    <property type="match status" value="1"/>
</dbReference>
<dbReference type="Ensembl" id="ENSMMDT00005007078.1">
    <property type="protein sequence ID" value="ENSMMDP00005006898.1"/>
    <property type="gene ID" value="ENSMMDG00005003774.1"/>
</dbReference>
<dbReference type="PRINTS" id="PR00258">
    <property type="entry name" value="SPERACTRCPTR"/>
</dbReference>
<evidence type="ECO:0000256" key="2">
    <source>
        <dbReference type="ARBA" id="ARBA00022525"/>
    </source>
</evidence>
<keyword evidence="10" id="KW-1185">Reference proteome</keyword>
<dbReference type="SUPFAM" id="SSF56487">
    <property type="entry name" value="SRCR-like"/>
    <property type="match status" value="1"/>
</dbReference>
<evidence type="ECO:0000256" key="4">
    <source>
        <dbReference type="ARBA" id="ARBA00022737"/>
    </source>
</evidence>
<name>A0A667WZ06_9TELE</name>
<keyword evidence="5" id="KW-1015">Disulfide bond</keyword>
<reference evidence="9" key="3">
    <citation type="submission" date="2025-09" db="UniProtKB">
        <authorList>
            <consortium name="Ensembl"/>
        </authorList>
    </citation>
    <scope>IDENTIFICATION</scope>
</reference>
<dbReference type="GO" id="GO:0031638">
    <property type="term" value="P:zymogen activation"/>
    <property type="evidence" value="ECO:0007669"/>
    <property type="project" value="TreeGrafter"/>
</dbReference>
<dbReference type="InParanoid" id="A0A667WZ06"/>
<evidence type="ECO:0000256" key="6">
    <source>
        <dbReference type="ARBA" id="ARBA00023180"/>
    </source>
</evidence>
<keyword evidence="4" id="KW-0677">Repeat</keyword>
<dbReference type="Proteomes" id="UP000472263">
    <property type="component" value="Chromosome 17"/>
</dbReference>
<dbReference type="GeneTree" id="ENSGT00990000204792"/>
<evidence type="ECO:0000313" key="9">
    <source>
        <dbReference type="Ensembl" id="ENSMMDP00005006898.1"/>
    </source>
</evidence>
<evidence type="ECO:0000256" key="3">
    <source>
        <dbReference type="ARBA" id="ARBA00022729"/>
    </source>
</evidence>
<accession>A0A667WZ06</accession>
<feature type="domain" description="SRCR" evidence="8">
    <location>
        <begin position="26"/>
        <end position="70"/>
    </location>
</feature>
<dbReference type="AlphaFoldDB" id="A0A667WZ06"/>
<dbReference type="InterPro" id="IPR001190">
    <property type="entry name" value="SRCR"/>
</dbReference>
<keyword evidence="3" id="KW-0732">Signal</keyword>
<organism evidence="9 10">
    <name type="scientific">Myripristis murdjan</name>
    <name type="common">pinecone soldierfish</name>
    <dbReference type="NCBI Taxonomy" id="586833"/>
    <lineage>
        <taxon>Eukaryota</taxon>
        <taxon>Metazoa</taxon>
        <taxon>Chordata</taxon>
        <taxon>Craniata</taxon>
        <taxon>Vertebrata</taxon>
        <taxon>Euteleostomi</taxon>
        <taxon>Actinopterygii</taxon>
        <taxon>Neopterygii</taxon>
        <taxon>Teleostei</taxon>
        <taxon>Neoteleostei</taxon>
        <taxon>Acanthomorphata</taxon>
        <taxon>Holocentriformes</taxon>
        <taxon>Holocentridae</taxon>
        <taxon>Myripristis</taxon>
    </lineage>
</organism>
<reference evidence="9" key="1">
    <citation type="submission" date="2019-06" db="EMBL/GenBank/DDBJ databases">
        <authorList>
            <consortium name="Wellcome Sanger Institute Data Sharing"/>
        </authorList>
    </citation>
    <scope>NUCLEOTIDE SEQUENCE [LARGE SCALE GENOMIC DNA]</scope>
</reference>
<evidence type="ECO:0000256" key="7">
    <source>
        <dbReference type="PROSITE-ProRule" id="PRU00196"/>
    </source>
</evidence>
<keyword evidence="2" id="KW-0964">Secreted</keyword>
<comment type="caution">
    <text evidence="7">Lacks conserved residue(s) required for the propagation of feature annotation.</text>
</comment>
<reference evidence="9" key="2">
    <citation type="submission" date="2025-08" db="UniProtKB">
        <authorList>
            <consortium name="Ensembl"/>
        </authorList>
    </citation>
    <scope>IDENTIFICATION</scope>
</reference>
<dbReference type="GO" id="GO:0005886">
    <property type="term" value="C:plasma membrane"/>
    <property type="evidence" value="ECO:0007669"/>
    <property type="project" value="TreeGrafter"/>
</dbReference>
<dbReference type="SMART" id="SM00202">
    <property type="entry name" value="SR"/>
    <property type="match status" value="1"/>
</dbReference>
<dbReference type="PROSITE" id="PS50287">
    <property type="entry name" value="SRCR_2"/>
    <property type="match status" value="1"/>
</dbReference>
<evidence type="ECO:0000256" key="5">
    <source>
        <dbReference type="ARBA" id="ARBA00023157"/>
    </source>
</evidence>
<evidence type="ECO:0000313" key="10">
    <source>
        <dbReference type="Proteomes" id="UP000472263"/>
    </source>
</evidence>
<evidence type="ECO:0000259" key="8">
    <source>
        <dbReference type="PROSITE" id="PS50287"/>
    </source>
</evidence>
<evidence type="ECO:0000256" key="1">
    <source>
        <dbReference type="ARBA" id="ARBA00004613"/>
    </source>
</evidence>
<protein>
    <recommendedName>
        <fullName evidence="8">SRCR domain-containing protein</fullName>
    </recommendedName>
</protein>
<dbReference type="Pfam" id="PF00530">
    <property type="entry name" value="SRCR"/>
    <property type="match status" value="1"/>
</dbReference>
<dbReference type="InterPro" id="IPR036772">
    <property type="entry name" value="SRCR-like_dom_sf"/>
</dbReference>
<sequence>TQLRSLYWPLPDLSMWKTELDPAESVRLVNGNSLCSGRVEVKSNQSWSSVCEADFDQQDAEVVCRELSCGAPSVFQGRLQLISSSGWLSCLWLWCRLPLPSTSTARYGTHLYSTVGSSNDAVQHLRSCANF</sequence>